<feature type="domain" description="HNH nuclease" evidence="3">
    <location>
        <begin position="405"/>
        <end position="455"/>
    </location>
</feature>
<keyword evidence="4" id="KW-0378">Hydrolase</keyword>
<dbReference type="AlphaFoldDB" id="A0A4R8CHB3"/>
<dbReference type="InterPro" id="IPR002711">
    <property type="entry name" value="HNH"/>
</dbReference>
<dbReference type="RefSeq" id="WP_238159554.1">
    <property type="nucleotide sequence ID" value="NZ_SODP01000001.1"/>
</dbReference>
<dbReference type="GO" id="GO:0008270">
    <property type="term" value="F:zinc ion binding"/>
    <property type="evidence" value="ECO:0007669"/>
    <property type="project" value="InterPro"/>
</dbReference>
<dbReference type="Gene3D" id="1.10.30.50">
    <property type="match status" value="1"/>
</dbReference>
<evidence type="ECO:0000313" key="4">
    <source>
        <dbReference type="EMBL" id="TDW75702.1"/>
    </source>
</evidence>
<proteinExistence type="inferred from homology"/>
<keyword evidence="4" id="KW-0540">Nuclease</keyword>
<keyword evidence="4" id="KW-0255">Endonuclease</keyword>
<comment type="similarity">
    <text evidence="1">Belongs to the Rv1128c/1148c/1588c/1702c/1945/3466 family.</text>
</comment>
<dbReference type="EMBL" id="SODP01000001">
    <property type="protein sequence ID" value="TDW75702.1"/>
    <property type="molecule type" value="Genomic_DNA"/>
</dbReference>
<sequence>MELLGERPAWSMGGGELLSTLDTVDAEIARLESYRLGVVATIESSGYAAELGARDTAELLRFRYRLDASTARRTLRLVQALSKYPAVSAALERTAASPDALGHADDLGAVDEPDAMDAGDEADAVAEADAVDAGAWLLRPAQADAIVSALKRVPAHVPIDERDAAERELVKLAAHMSPGELRQAGNQMRDILDTDGPEPEELKAYDRESLTLTPAYRGVKFRGYLANENAELLRTLIHAGARPHKTVDGDPDPRLRDKRQADALTATLGIAAAALESGQTTARPSSRAGQSADHPSSGAGQSADRPSSEAGQSADRLSSGAGLMGEAAVGAVPGLGAKAQLTVTIDFEDLKAATADADGQLVYGDGLSAATVRRLACDAKIIPLVLGSNSEPLDVGRSERLVTRAIRRALNARDRGCVICGAPPIMCDAHHLVSWIDGGETKVSNLVLLCRRHDIDLHHGNWTVSITNGAVHVTRPTWTDPPPTSQRRYRRRAHPPVGPSPATHRPTSCPTASDAARDPASDPARDPVGGSVSGSVAPSTLRSRWRADAAILQEAAAFASAGPAAG</sequence>
<dbReference type="InterPro" id="IPR003615">
    <property type="entry name" value="HNH_nuc"/>
</dbReference>
<gene>
    <name evidence="4" type="ORF">EV653_0837</name>
</gene>
<evidence type="ECO:0000259" key="3">
    <source>
        <dbReference type="SMART" id="SM00507"/>
    </source>
</evidence>
<dbReference type="InterPro" id="IPR003870">
    <property type="entry name" value="DUF222"/>
</dbReference>
<dbReference type="Pfam" id="PF02720">
    <property type="entry name" value="DUF222"/>
    <property type="match status" value="1"/>
</dbReference>
<evidence type="ECO:0000313" key="5">
    <source>
        <dbReference type="Proteomes" id="UP000295146"/>
    </source>
</evidence>
<dbReference type="GO" id="GO:0003676">
    <property type="term" value="F:nucleic acid binding"/>
    <property type="evidence" value="ECO:0007669"/>
    <property type="project" value="InterPro"/>
</dbReference>
<dbReference type="CDD" id="cd00085">
    <property type="entry name" value="HNHc"/>
    <property type="match status" value="1"/>
</dbReference>
<feature type="compositionally biased region" description="Polar residues" evidence="2">
    <location>
        <begin position="277"/>
        <end position="289"/>
    </location>
</feature>
<accession>A0A4R8CHB3</accession>
<comment type="caution">
    <text evidence="4">The sequence shown here is derived from an EMBL/GenBank/DDBJ whole genome shotgun (WGS) entry which is preliminary data.</text>
</comment>
<evidence type="ECO:0000256" key="1">
    <source>
        <dbReference type="ARBA" id="ARBA00023450"/>
    </source>
</evidence>
<feature type="compositionally biased region" description="Basic and acidic residues" evidence="2">
    <location>
        <begin position="515"/>
        <end position="525"/>
    </location>
</feature>
<protein>
    <submittedName>
        <fullName evidence="4">HNH endonuclease</fullName>
    </submittedName>
</protein>
<evidence type="ECO:0000256" key="2">
    <source>
        <dbReference type="SAM" id="MobiDB-lite"/>
    </source>
</evidence>
<dbReference type="Proteomes" id="UP000295146">
    <property type="component" value="Unassembled WGS sequence"/>
</dbReference>
<dbReference type="GO" id="GO:0004519">
    <property type="term" value="F:endonuclease activity"/>
    <property type="evidence" value="ECO:0007669"/>
    <property type="project" value="UniProtKB-KW"/>
</dbReference>
<feature type="region of interest" description="Disordered" evidence="2">
    <location>
        <begin position="276"/>
        <end position="319"/>
    </location>
</feature>
<feature type="region of interest" description="Disordered" evidence="2">
    <location>
        <begin position="473"/>
        <end position="540"/>
    </location>
</feature>
<dbReference type="Pfam" id="PF01844">
    <property type="entry name" value="HNH"/>
    <property type="match status" value="1"/>
</dbReference>
<name>A0A4R8CHB3_9ACTN</name>
<dbReference type="SMART" id="SM00507">
    <property type="entry name" value="HNHc"/>
    <property type="match status" value="1"/>
</dbReference>
<keyword evidence="5" id="KW-1185">Reference proteome</keyword>
<feature type="compositionally biased region" description="Low complexity" evidence="2">
    <location>
        <begin position="526"/>
        <end position="536"/>
    </location>
</feature>
<organism evidence="4 5">
    <name type="scientific">Kribbella pratensis</name>
    <dbReference type="NCBI Taxonomy" id="2512112"/>
    <lineage>
        <taxon>Bacteria</taxon>
        <taxon>Bacillati</taxon>
        <taxon>Actinomycetota</taxon>
        <taxon>Actinomycetes</taxon>
        <taxon>Propionibacteriales</taxon>
        <taxon>Kribbellaceae</taxon>
        <taxon>Kribbella</taxon>
    </lineage>
</organism>
<reference evidence="4 5" key="1">
    <citation type="submission" date="2019-03" db="EMBL/GenBank/DDBJ databases">
        <title>Genomic Encyclopedia of Type Strains, Phase III (KMG-III): the genomes of soil and plant-associated and newly described type strains.</title>
        <authorList>
            <person name="Whitman W."/>
        </authorList>
    </citation>
    <scope>NUCLEOTIDE SEQUENCE [LARGE SCALE GENOMIC DNA]</scope>
    <source>
        <strain evidence="4 5">VKM Ac-2573</strain>
    </source>
</reference>